<dbReference type="Proteomes" id="UP000251341">
    <property type="component" value="Unassembled WGS sequence"/>
</dbReference>
<proteinExistence type="predicted"/>
<evidence type="ECO:0000259" key="3">
    <source>
        <dbReference type="SMART" id="SM00912"/>
    </source>
</evidence>
<feature type="domain" description="Filamentous haemagglutinin FhaB/tRNA nuclease CdiA-like TPS" evidence="3">
    <location>
        <begin position="68"/>
        <end position="184"/>
    </location>
</feature>
<dbReference type="InterPro" id="IPR045395">
    <property type="entry name" value="ALTTAQ_rpt"/>
</dbReference>
<dbReference type="NCBIfam" id="TIGR02601">
    <property type="entry name" value="autotrns_rpt"/>
    <property type="match status" value="1"/>
</dbReference>
<organism evidence="4 5">
    <name type="scientific">Limnohabitans curvus</name>
    <dbReference type="NCBI Taxonomy" id="323423"/>
    <lineage>
        <taxon>Bacteria</taxon>
        <taxon>Pseudomonadati</taxon>
        <taxon>Pseudomonadota</taxon>
        <taxon>Betaproteobacteria</taxon>
        <taxon>Burkholderiales</taxon>
        <taxon>Comamonadaceae</taxon>
        <taxon>Limnohabitans</taxon>
    </lineage>
</organism>
<dbReference type="EMBL" id="NESP01000001">
    <property type="protein sequence ID" value="PUE58270.1"/>
    <property type="molecule type" value="Genomic_DNA"/>
</dbReference>
<evidence type="ECO:0000313" key="4">
    <source>
        <dbReference type="EMBL" id="PUE58270.1"/>
    </source>
</evidence>
<dbReference type="InterPro" id="IPR008638">
    <property type="entry name" value="FhaB/CdiA-like_TPS"/>
</dbReference>
<dbReference type="Pfam" id="PF13018">
    <property type="entry name" value="ESPR"/>
    <property type="match status" value="1"/>
</dbReference>
<dbReference type="RefSeq" id="WP_108401426.1">
    <property type="nucleotide sequence ID" value="NZ_NESP01000001.1"/>
</dbReference>
<comment type="caution">
    <text evidence="4">The sequence shown here is derived from an EMBL/GenBank/DDBJ whole genome shotgun (WGS) entry which is preliminary data.</text>
</comment>
<evidence type="ECO:0000256" key="1">
    <source>
        <dbReference type="ARBA" id="ARBA00022729"/>
    </source>
</evidence>
<dbReference type="PANTHER" id="PTHR12338">
    <property type="entry name" value="AUTOTRANSPORTER"/>
    <property type="match status" value="1"/>
</dbReference>
<dbReference type="InterPro" id="IPR032675">
    <property type="entry name" value="LRR_dom_sf"/>
</dbReference>
<sequence>MNGHASLNRLYRLVWSQVTQSWHAVSELTKSSGKGGSRSRQLVLSTLASVVLAGGSFKLYAQQAPPVATQLPTGGVVAQGAASVAQTATAQAARMTINQSSQRAVINWNSFNVGQNASVVFNQPNAQAVTLNRIADQNPSQIYGQMQANGQVFLTNPNGVYFSPTSQVDVGALVATTHSISDANFMAGSNVFSRNGATGKVVNDGQLNAALGGYIALLAPEVQNAGVVIARAGSVALASGEVVTLNFDGNHSLAGISTTPSTMASLIENRQAVQAPDGQIIISAVALDKLQAGVIRNSGRLSANSLSNKGGQIVLEADDITLSATSAISATGPTGGGTVLVGGDWQGGGNVRQATKVTMDAGATIDASATDAGDGGKVVLWSDVRNAASQTQVHGRIDANAGPRSGNGGEIETSGHALHVNGIGISTQAPAGATGTWLLDPTDFTIAPTGGDITGAALSAAIDSSRVVIQSDSSLNGNIPGTHIGTANSGGLGDIVINDNISWTTKTSSIILKASGVIYGTGNIAFNATSTSYFQTPLEGVISFNQAGDSVARGLSYSGVISGGITLNQTFGSTVYSSKMPVTIFVNNLASGSSGIFAMSGVSTIDAPTLMLSKGSLSLQGAGGFSSSAVKVMMLNDANLDISGKTGNLNIAELSSSPTATAPTIFLGANSLEINAIPSLLSYASWSTPNLSYNTFNGVISGTGGVSLSGSSQLMPGQVAGLTFKGVNTYTGPTTIHADTILRLEGAGSVAASSKITNDGFLDIGGVTTGASITSLSGSGHVYLSSPATNAVDTSSYPNTLIPVAAGSAKRLTITNASDTFSGVISGTGALTVAGGTQVLTGTNTYTGDTTIDNGATLQIGNGGSAGALSATTHIVDNGTLTFNLTGSPTVANAISGSGAIHNDGTASLALTGSVTNTGSNVQNPGVICAGPCPFDITTLTTLAQIQAITNSEIIGLTTGNIQSLTATQIGYFSTSQITQFSGAQLAAMSTTQVTAMTTSQVAALSSTQLGAVTAVQMAALTTAQVAAMTTSQVAALSSTQLGAVTAAQMAALTTAQVAAMTTSQVAALSSTQLGAVTAAQMAALTTAQVSAMTTSQVAALSSTQLGAMTTSQLAAFTTAQVAALTSSQLAALSSAQQGALPSSNSSSSSVSSSTTPAQIQSLSNAQVAQLTPNQLGGLSSAQLMAFTPSQLSDMTPSQQAAMQAVNPVLSVLFSQANANNPATVGGALSASASTTGPSTSSSGAQGSQATTAPNAVVPTLAGSAPSPSTIMGLSGSQIGNMSVASVQAISPTALSVFSGAQVAAMSANQLSALSPAQVQSLSVQQMESLSPSQAQAVMSSNANALSPVQRSTLVALANGSVATGATATGGVMSASPSARAGEAPTLTATQVQSLQPADIRQLTQAQISRMTPSQVQTLSVKQMAALSPEQLSTMSRQQAVALMRNRPNWLNSTPSSFTPGQRAAVNELLSATVSTSNAVTLNASNGILPVTVMGTTTTGVGVRFDGQGSSAIKLQMADVPANKTVSPGNLNARYTTIETRNANNEVVTFKGAIIGGRLVLAPNGASARQMAKTELPNVLSSAIDTLAGGKPIALDSLKGVVLNMR</sequence>
<dbReference type="Pfam" id="PF05860">
    <property type="entry name" value="TPS"/>
    <property type="match status" value="1"/>
</dbReference>
<evidence type="ECO:0000256" key="2">
    <source>
        <dbReference type="SAM" id="MobiDB-lite"/>
    </source>
</evidence>
<evidence type="ECO:0000313" key="5">
    <source>
        <dbReference type="Proteomes" id="UP000251341"/>
    </source>
</evidence>
<gene>
    <name evidence="4" type="ORF">B9Z44_00810</name>
</gene>
<dbReference type="NCBIfam" id="TIGR01901">
    <property type="entry name" value="adhes_NPXG"/>
    <property type="match status" value="1"/>
</dbReference>
<dbReference type="SUPFAM" id="SSF51126">
    <property type="entry name" value="Pectin lyase-like"/>
    <property type="match status" value="2"/>
</dbReference>
<dbReference type="SMART" id="SM00912">
    <property type="entry name" value="Haemagg_act"/>
    <property type="match status" value="1"/>
</dbReference>
<keyword evidence="1" id="KW-0732">Signal</keyword>
<dbReference type="InterPro" id="IPR012334">
    <property type="entry name" value="Pectin_lyas_fold"/>
</dbReference>
<dbReference type="Pfam" id="PF20080">
    <property type="entry name" value="ALTTAQ_rpt"/>
    <property type="match status" value="4"/>
</dbReference>
<dbReference type="InterPro" id="IPR013425">
    <property type="entry name" value="Autotrns_rpt"/>
</dbReference>
<dbReference type="InterPro" id="IPR024973">
    <property type="entry name" value="ESPR"/>
</dbReference>
<accession>A0A315EK54</accession>
<dbReference type="Gene3D" id="3.80.10.10">
    <property type="entry name" value="Ribonuclease Inhibitor"/>
    <property type="match status" value="2"/>
</dbReference>
<feature type="region of interest" description="Disordered" evidence="2">
    <location>
        <begin position="1228"/>
        <end position="1252"/>
    </location>
</feature>
<dbReference type="InterPro" id="IPR050909">
    <property type="entry name" value="Bact_Autotransporter_VF"/>
</dbReference>
<protein>
    <recommendedName>
        <fullName evidence="3">Filamentous haemagglutinin FhaB/tRNA nuclease CdiA-like TPS domain-containing protein</fullName>
    </recommendedName>
</protein>
<reference evidence="4 5" key="1">
    <citation type="submission" date="2017-04" db="EMBL/GenBank/DDBJ databases">
        <title>Unexpected and diverse lifestyles within the genus Limnohabitans.</title>
        <authorList>
            <person name="Kasalicky V."/>
            <person name="Mehrshad M."/>
            <person name="Andrei S.-A."/>
            <person name="Salcher M."/>
            <person name="Kratochvilova H."/>
            <person name="Simek K."/>
            <person name="Ghai R."/>
        </authorList>
    </citation>
    <scope>NUCLEOTIDE SEQUENCE [LARGE SCALE GENOMIC DNA]</scope>
    <source>
        <strain evidence="4 5">MWH-C5</strain>
    </source>
</reference>
<dbReference type="PANTHER" id="PTHR12338:SF5">
    <property type="entry name" value="ANTIGEN 43-RELATED"/>
    <property type="match status" value="1"/>
</dbReference>
<dbReference type="InterPro" id="IPR011050">
    <property type="entry name" value="Pectin_lyase_fold/virulence"/>
</dbReference>
<name>A0A315EK54_9BURK</name>
<dbReference type="Gene3D" id="2.160.20.10">
    <property type="entry name" value="Single-stranded right-handed beta-helix, Pectin lyase-like"/>
    <property type="match status" value="1"/>
</dbReference>
<keyword evidence="5" id="KW-1185">Reference proteome</keyword>